<reference evidence="6" key="1">
    <citation type="submission" date="2011-05" db="EMBL/GenBank/DDBJ databases">
        <authorList>
            <person name="Richards S.R."/>
            <person name="Qu J."/>
            <person name="Jiang H."/>
            <person name="Jhangiani S.N."/>
            <person name="Agravi P."/>
            <person name="Goodspeed R."/>
            <person name="Gross S."/>
            <person name="Mandapat C."/>
            <person name="Jackson L."/>
            <person name="Mathew T."/>
            <person name="Pu L."/>
            <person name="Thornton R."/>
            <person name="Saada N."/>
            <person name="Wilczek-Boney K.B."/>
            <person name="Lee S."/>
            <person name="Kovar C."/>
            <person name="Wu Y."/>
            <person name="Scherer S.E."/>
            <person name="Worley K.C."/>
            <person name="Muzny D.M."/>
            <person name="Gibbs R."/>
        </authorList>
    </citation>
    <scope>NUCLEOTIDE SEQUENCE</scope>
    <source>
        <strain evidence="6">Brora</strain>
    </source>
</reference>
<evidence type="ECO:0000256" key="3">
    <source>
        <dbReference type="SAM" id="Coils"/>
    </source>
</evidence>
<protein>
    <submittedName>
        <fullName evidence="5">Uncharacterized protein</fullName>
    </submittedName>
</protein>
<dbReference type="Proteomes" id="UP000014500">
    <property type="component" value="Unassembled WGS sequence"/>
</dbReference>
<dbReference type="PhylomeDB" id="T1JE17"/>
<dbReference type="SMART" id="SM00784">
    <property type="entry name" value="SPT2"/>
    <property type="match status" value="1"/>
</dbReference>
<keyword evidence="6" id="KW-1185">Reference proteome</keyword>
<feature type="compositionally biased region" description="Polar residues" evidence="4">
    <location>
        <begin position="170"/>
        <end position="183"/>
    </location>
</feature>
<accession>T1JE17</accession>
<dbReference type="EMBL" id="JH432114">
    <property type="status" value="NOT_ANNOTATED_CDS"/>
    <property type="molecule type" value="Genomic_DNA"/>
</dbReference>
<dbReference type="InterPro" id="IPR013256">
    <property type="entry name" value="Chromatin_SPT2"/>
</dbReference>
<dbReference type="HOGENOM" id="CLU_931636_0_0_1"/>
<dbReference type="STRING" id="126957.T1JE17"/>
<dbReference type="PANTHER" id="PTHR22691:SF8">
    <property type="entry name" value="PROTEIN SPT2 HOMOLOG"/>
    <property type="match status" value="1"/>
</dbReference>
<evidence type="ECO:0000313" key="6">
    <source>
        <dbReference type="Proteomes" id="UP000014500"/>
    </source>
</evidence>
<feature type="compositionally biased region" description="Polar residues" evidence="4">
    <location>
        <begin position="90"/>
        <end position="102"/>
    </location>
</feature>
<feature type="region of interest" description="Disordered" evidence="4">
    <location>
        <begin position="74"/>
        <end position="229"/>
    </location>
</feature>
<feature type="compositionally biased region" description="Acidic residues" evidence="4">
    <location>
        <begin position="204"/>
        <end position="218"/>
    </location>
</feature>
<feature type="compositionally biased region" description="Basic and acidic residues" evidence="4">
    <location>
        <begin position="184"/>
        <end position="203"/>
    </location>
</feature>
<dbReference type="GO" id="GO:0005730">
    <property type="term" value="C:nucleolus"/>
    <property type="evidence" value="ECO:0007669"/>
    <property type="project" value="TreeGrafter"/>
</dbReference>
<sequence length="299" mass="34772">MDFNSLINLAKTKQHEPIKVPERKIEETNARLMTQAEKKRYLEEQARKLGLSVIIPGDDDKPAQNVKAIVKKQMTATKLRPEPPKLTKGPSVSSKVPLTTPISRERTVPAQSKINNAKQMLPPPRPRPASVKSLERKEFPPRDLIPVNKPRFANDTRRSEMNAVRHSKFANDSMNRQRAMNGQNERRGPPMYRSDSRPKRRFVDDDDEEDDEMDDFIDDGLGNGDEDYSKHIREIFGYDKRKYSMLDDDDCIESSFSRQMQEESYSARAGLLEDLEDIKREQEELERQYKNQKKRKLKL</sequence>
<proteinExistence type="inferred from homology"/>
<evidence type="ECO:0000256" key="1">
    <source>
        <dbReference type="ARBA" id="ARBA00006461"/>
    </source>
</evidence>
<dbReference type="GO" id="GO:0003677">
    <property type="term" value="F:DNA binding"/>
    <property type="evidence" value="ECO:0007669"/>
    <property type="project" value="TreeGrafter"/>
</dbReference>
<dbReference type="EnsemblMetazoa" id="SMAR012053-RA">
    <property type="protein sequence ID" value="SMAR012053-PA"/>
    <property type="gene ID" value="SMAR012053"/>
</dbReference>
<dbReference type="eggNOG" id="ENOG502QWHS">
    <property type="taxonomic scope" value="Eukaryota"/>
</dbReference>
<dbReference type="GO" id="GO:0006360">
    <property type="term" value="P:transcription by RNA polymerase I"/>
    <property type="evidence" value="ECO:0007669"/>
    <property type="project" value="TreeGrafter"/>
</dbReference>
<evidence type="ECO:0000256" key="2">
    <source>
        <dbReference type="ARBA" id="ARBA00023054"/>
    </source>
</evidence>
<organism evidence="5 6">
    <name type="scientific">Strigamia maritima</name>
    <name type="common">European centipede</name>
    <name type="synonym">Geophilus maritimus</name>
    <dbReference type="NCBI Taxonomy" id="126957"/>
    <lineage>
        <taxon>Eukaryota</taxon>
        <taxon>Metazoa</taxon>
        <taxon>Ecdysozoa</taxon>
        <taxon>Arthropoda</taxon>
        <taxon>Myriapoda</taxon>
        <taxon>Chilopoda</taxon>
        <taxon>Pleurostigmophora</taxon>
        <taxon>Geophilomorpha</taxon>
        <taxon>Linotaeniidae</taxon>
        <taxon>Strigamia</taxon>
    </lineage>
</organism>
<dbReference type="Pfam" id="PF08243">
    <property type="entry name" value="SPT2"/>
    <property type="match status" value="1"/>
</dbReference>
<dbReference type="PANTHER" id="PTHR22691">
    <property type="entry name" value="YEAST SPT2-RELATED"/>
    <property type="match status" value="1"/>
</dbReference>
<dbReference type="AlphaFoldDB" id="T1JE17"/>
<evidence type="ECO:0000313" key="5">
    <source>
        <dbReference type="EnsemblMetazoa" id="SMAR012053-PA"/>
    </source>
</evidence>
<name>T1JE17_STRMM</name>
<reference evidence="5" key="2">
    <citation type="submission" date="2015-02" db="UniProtKB">
        <authorList>
            <consortium name="EnsemblMetazoa"/>
        </authorList>
    </citation>
    <scope>IDENTIFICATION</scope>
</reference>
<feature type="compositionally biased region" description="Polar residues" evidence="4">
    <location>
        <begin position="109"/>
        <end position="118"/>
    </location>
</feature>
<dbReference type="OMA" id="TRRSEMN"/>
<keyword evidence="2 3" id="KW-0175">Coiled coil</keyword>
<comment type="similarity">
    <text evidence="1">Belongs to the SPT2 family.</text>
</comment>
<dbReference type="GO" id="GO:0006334">
    <property type="term" value="P:nucleosome assembly"/>
    <property type="evidence" value="ECO:0007669"/>
    <property type="project" value="TreeGrafter"/>
</dbReference>
<dbReference type="GO" id="GO:0042393">
    <property type="term" value="F:histone binding"/>
    <property type="evidence" value="ECO:0007669"/>
    <property type="project" value="TreeGrafter"/>
</dbReference>
<evidence type="ECO:0000256" key="4">
    <source>
        <dbReference type="SAM" id="MobiDB-lite"/>
    </source>
</evidence>
<feature type="coiled-coil region" evidence="3">
    <location>
        <begin position="268"/>
        <end position="295"/>
    </location>
</feature>